<dbReference type="AlphaFoldDB" id="A0A8S1DRZ8"/>
<reference evidence="2 3" key="1">
    <citation type="submission" date="2020-04" db="EMBL/GenBank/DDBJ databases">
        <authorList>
            <person name="Alioto T."/>
            <person name="Alioto T."/>
            <person name="Gomez Garrido J."/>
        </authorList>
    </citation>
    <scope>NUCLEOTIDE SEQUENCE [LARGE SCALE GENOMIC DNA]</scope>
</reference>
<evidence type="ECO:0000313" key="3">
    <source>
        <dbReference type="Proteomes" id="UP000494165"/>
    </source>
</evidence>
<keyword evidence="1" id="KW-0812">Transmembrane</keyword>
<accession>A0A8S1DRZ8</accession>
<keyword evidence="1" id="KW-0472">Membrane</keyword>
<keyword evidence="3" id="KW-1185">Reference proteome</keyword>
<sequence>MLPKNLKFTEEPVCCWILLPTDINMVLNQLHDRMRRFSLAIAAYVTSTMFFTLSSLSGVPYGVTEEEIYTAFLLFQAFFTIPIFFLTFCQETPADEEDQQR</sequence>
<evidence type="ECO:0000256" key="1">
    <source>
        <dbReference type="SAM" id="Phobius"/>
    </source>
</evidence>
<dbReference type="EMBL" id="CADEPI010000294">
    <property type="protein sequence ID" value="CAB3383067.1"/>
    <property type="molecule type" value="Genomic_DNA"/>
</dbReference>
<keyword evidence="1" id="KW-1133">Transmembrane helix</keyword>
<organism evidence="2 3">
    <name type="scientific">Cloeon dipterum</name>
    <dbReference type="NCBI Taxonomy" id="197152"/>
    <lineage>
        <taxon>Eukaryota</taxon>
        <taxon>Metazoa</taxon>
        <taxon>Ecdysozoa</taxon>
        <taxon>Arthropoda</taxon>
        <taxon>Hexapoda</taxon>
        <taxon>Insecta</taxon>
        <taxon>Pterygota</taxon>
        <taxon>Palaeoptera</taxon>
        <taxon>Ephemeroptera</taxon>
        <taxon>Pisciforma</taxon>
        <taxon>Baetidae</taxon>
        <taxon>Cloeon</taxon>
    </lineage>
</organism>
<protein>
    <submittedName>
        <fullName evidence="2">Uncharacterized protein</fullName>
    </submittedName>
</protein>
<feature type="transmembrane region" description="Helical" evidence="1">
    <location>
        <begin position="68"/>
        <end position="89"/>
    </location>
</feature>
<proteinExistence type="predicted"/>
<comment type="caution">
    <text evidence="2">The sequence shown here is derived from an EMBL/GenBank/DDBJ whole genome shotgun (WGS) entry which is preliminary data.</text>
</comment>
<gene>
    <name evidence="2" type="ORF">CLODIP_2_CD06342</name>
</gene>
<name>A0A8S1DRZ8_9INSE</name>
<feature type="transmembrane region" description="Helical" evidence="1">
    <location>
        <begin position="37"/>
        <end position="56"/>
    </location>
</feature>
<evidence type="ECO:0000313" key="2">
    <source>
        <dbReference type="EMBL" id="CAB3383067.1"/>
    </source>
</evidence>
<dbReference type="Proteomes" id="UP000494165">
    <property type="component" value="Unassembled WGS sequence"/>
</dbReference>